<accession>A0A7W7SNQ6</accession>
<keyword evidence="2" id="KW-1185">Reference proteome</keyword>
<organism evidence="1 2">
    <name type="scientific">Micromonospora polyrhachis</name>
    <dbReference type="NCBI Taxonomy" id="1282883"/>
    <lineage>
        <taxon>Bacteria</taxon>
        <taxon>Bacillati</taxon>
        <taxon>Actinomycetota</taxon>
        <taxon>Actinomycetes</taxon>
        <taxon>Micromonosporales</taxon>
        <taxon>Micromonosporaceae</taxon>
        <taxon>Micromonospora</taxon>
    </lineage>
</organism>
<evidence type="ECO:0000313" key="2">
    <source>
        <dbReference type="Proteomes" id="UP000578819"/>
    </source>
</evidence>
<name>A0A7W7SNQ6_9ACTN</name>
<reference evidence="1 2" key="1">
    <citation type="submission" date="2020-08" db="EMBL/GenBank/DDBJ databases">
        <title>Sequencing the genomes of 1000 actinobacteria strains.</title>
        <authorList>
            <person name="Klenk H.-P."/>
        </authorList>
    </citation>
    <scope>NUCLEOTIDE SEQUENCE [LARGE SCALE GENOMIC DNA]</scope>
    <source>
        <strain evidence="1 2">DSM 45886</strain>
    </source>
</reference>
<proteinExistence type="predicted"/>
<dbReference type="RefSeq" id="WP_184534159.1">
    <property type="nucleotide sequence ID" value="NZ_JACHJW010000001.1"/>
</dbReference>
<protein>
    <submittedName>
        <fullName evidence="1">Uncharacterized protein</fullName>
    </submittedName>
</protein>
<comment type="caution">
    <text evidence="1">The sequence shown here is derived from an EMBL/GenBank/DDBJ whole genome shotgun (WGS) entry which is preliminary data.</text>
</comment>
<dbReference type="Proteomes" id="UP000578819">
    <property type="component" value="Unassembled WGS sequence"/>
</dbReference>
<evidence type="ECO:0000313" key="1">
    <source>
        <dbReference type="EMBL" id="MBB4957996.1"/>
    </source>
</evidence>
<gene>
    <name evidence="1" type="ORF">FHR38_001729</name>
</gene>
<dbReference type="AlphaFoldDB" id="A0A7W7SNQ6"/>
<dbReference type="EMBL" id="JACHJW010000001">
    <property type="protein sequence ID" value="MBB4957996.1"/>
    <property type="molecule type" value="Genomic_DNA"/>
</dbReference>
<sequence length="277" mass="29967">MRSGATDRWRSGVRGLLPLTAAALLVVGPLPTPAAADDRAADAALVFCLSSDQRPRLVEAAVVLGLAHPGSAPDRLATDGQDRTIEQWRSSHRADFDRACRALVGAQRHETGSSTEQSNGLLALLVPALLSGAVGWFFSAQLATAGARRVQADGLRTASRAFVDAGEAFVRQQQQARTGLPPDDEAVHTRRAELAATLNQVASARRWWRMPRRLSATLYGPQLGPAMTEDWFPLDTAERATRATTLRSALGRFAAEVEQVARSVQSSGLPRTRMWRR</sequence>